<dbReference type="SUPFAM" id="SSF102114">
    <property type="entry name" value="Radical SAM enzymes"/>
    <property type="match status" value="1"/>
</dbReference>
<dbReference type="GO" id="GO:0008168">
    <property type="term" value="F:methyltransferase activity"/>
    <property type="evidence" value="ECO:0007669"/>
    <property type="project" value="UniProtKB-KW"/>
</dbReference>
<keyword evidence="7" id="KW-0808">Transferase</keyword>
<reference evidence="7 8" key="1">
    <citation type="submission" date="2018-08" db="EMBL/GenBank/DDBJ databases">
        <title>Recombination of ecologically and evolutionarily significant loci maintains genetic cohesion in the Pseudomonas syringae species complex.</title>
        <authorList>
            <person name="Dillon M."/>
            <person name="Thakur S."/>
            <person name="Almeida R.N.D."/>
            <person name="Weir B.S."/>
            <person name="Guttman D.S."/>
        </authorList>
    </citation>
    <scope>NUCLEOTIDE SEQUENCE [LARGE SCALE GENOMIC DNA]</scope>
    <source>
        <strain evidence="7 8">ICMP 13786</strain>
    </source>
</reference>
<dbReference type="SFLD" id="SFLDS00029">
    <property type="entry name" value="Radical_SAM"/>
    <property type="match status" value="1"/>
</dbReference>
<keyword evidence="3" id="KW-0479">Metal-binding</keyword>
<sequence length="558" mass="62870">MMTALLISGMGPEYPDNQLLRDSSFEALLNPAVAANAGRSKFDLNRLHYKTAGGLVLPLLRKRKDGGGARAAGVPMSVDDKISKEPKRTFHLTSFTLESILTGADIDFDSMSTEHIWNNTGFEPTGEYDTVLLSTTFIWDQQTLRRAIAWIGQRFPGSKLILGGQYSNLKFNQIMREHKAVNFIIRGDAEIALPDLLRKLRKRGDIASVPNLVFRGANDEICLTPIGYVDLDLQPSPSPNGFSPVVPYESMRGCPFTCKFCSFPAASPKWRYKSADKIARDWERYKIHNGAHYIKALDSTFTVPPTRLRSLLPKVEAIKIQWEAYTRANSINSTELVHQLENSGCSSLFLGFESMSDTTLQYMDKKVTSRANRLALELLTESSIKHFVSFIVGYPGESPELFEATRRFLVNEFSGEFALYVCMLQDETMPLWDDAEKFNIQVDDPSGEARIWSHSGMDSKTARQLQLETLREVRWNNDNAIFRSWQHDFESPLIPDRTRQENTSLEKLVDRLGMISVDISSEQQARKLEVEITSKLTAHGISVVPDAGLSGYMQKAEK</sequence>
<comment type="cofactor">
    <cofactor evidence="1">
        <name>[4Fe-4S] cluster</name>
        <dbReference type="ChEBI" id="CHEBI:49883"/>
    </cofactor>
</comment>
<evidence type="ECO:0000256" key="1">
    <source>
        <dbReference type="ARBA" id="ARBA00001966"/>
    </source>
</evidence>
<evidence type="ECO:0000256" key="2">
    <source>
        <dbReference type="ARBA" id="ARBA00022691"/>
    </source>
</evidence>
<dbReference type="InterPro" id="IPR023404">
    <property type="entry name" value="rSAM_horseshoe"/>
</dbReference>
<dbReference type="InterPro" id="IPR006638">
    <property type="entry name" value="Elp3/MiaA/NifB-like_rSAM"/>
</dbReference>
<dbReference type="Gene3D" id="3.80.30.20">
    <property type="entry name" value="tm_1862 like domain"/>
    <property type="match status" value="1"/>
</dbReference>
<dbReference type="GO" id="GO:0051539">
    <property type="term" value="F:4 iron, 4 sulfur cluster binding"/>
    <property type="evidence" value="ECO:0007669"/>
    <property type="project" value="UniProtKB-KW"/>
</dbReference>
<keyword evidence="4" id="KW-0408">Iron</keyword>
<dbReference type="InterPro" id="IPR007197">
    <property type="entry name" value="rSAM"/>
</dbReference>
<dbReference type="GO" id="GO:0032259">
    <property type="term" value="P:methylation"/>
    <property type="evidence" value="ECO:0007669"/>
    <property type="project" value="UniProtKB-KW"/>
</dbReference>
<dbReference type="InterPro" id="IPR034466">
    <property type="entry name" value="Methyltransferase_Class_B"/>
</dbReference>
<organism evidence="7 8">
    <name type="scientific">Pseudomonas savastanoi pv. nerii</name>
    <dbReference type="NCBI Taxonomy" id="360921"/>
    <lineage>
        <taxon>Bacteria</taxon>
        <taxon>Pseudomonadati</taxon>
        <taxon>Pseudomonadota</taxon>
        <taxon>Gammaproteobacteria</taxon>
        <taxon>Pseudomonadales</taxon>
        <taxon>Pseudomonadaceae</taxon>
        <taxon>Pseudomonas</taxon>
    </lineage>
</organism>
<dbReference type="GO" id="GO:0046872">
    <property type="term" value="F:metal ion binding"/>
    <property type="evidence" value="ECO:0007669"/>
    <property type="project" value="UniProtKB-KW"/>
</dbReference>
<dbReference type="Proteomes" id="UP000268636">
    <property type="component" value="Unassembled WGS sequence"/>
</dbReference>
<dbReference type="PANTHER" id="PTHR43409">
    <property type="entry name" value="ANAEROBIC MAGNESIUM-PROTOPORPHYRIN IX MONOMETHYL ESTER CYCLASE-RELATED"/>
    <property type="match status" value="1"/>
</dbReference>
<dbReference type="Gene3D" id="3.40.50.280">
    <property type="entry name" value="Cobalamin-binding domain"/>
    <property type="match status" value="1"/>
</dbReference>
<dbReference type="EMBL" id="RBTN01000268">
    <property type="protein sequence ID" value="RMT71205.1"/>
    <property type="molecule type" value="Genomic_DNA"/>
</dbReference>
<dbReference type="Pfam" id="PF04055">
    <property type="entry name" value="Radical_SAM"/>
    <property type="match status" value="1"/>
</dbReference>
<keyword evidence="5" id="KW-0411">Iron-sulfur</keyword>
<dbReference type="InterPro" id="IPR058240">
    <property type="entry name" value="rSAM_sf"/>
</dbReference>
<dbReference type="SFLD" id="SFLDG01123">
    <property type="entry name" value="methyltransferase_(Class_B)"/>
    <property type="match status" value="1"/>
</dbReference>
<evidence type="ECO:0000313" key="7">
    <source>
        <dbReference type="EMBL" id="RMT71205.1"/>
    </source>
</evidence>
<comment type="caution">
    <text evidence="7">The sequence shown here is derived from an EMBL/GenBank/DDBJ whole genome shotgun (WGS) entry which is preliminary data.</text>
</comment>
<accession>A0AB74BDP1</accession>
<evidence type="ECO:0000256" key="3">
    <source>
        <dbReference type="ARBA" id="ARBA00022723"/>
    </source>
</evidence>
<dbReference type="CDD" id="cd01335">
    <property type="entry name" value="Radical_SAM"/>
    <property type="match status" value="1"/>
</dbReference>
<evidence type="ECO:0000256" key="4">
    <source>
        <dbReference type="ARBA" id="ARBA00023004"/>
    </source>
</evidence>
<dbReference type="SFLD" id="SFLDG01082">
    <property type="entry name" value="B12-binding_domain_containing"/>
    <property type="match status" value="1"/>
</dbReference>
<evidence type="ECO:0000256" key="5">
    <source>
        <dbReference type="ARBA" id="ARBA00023014"/>
    </source>
</evidence>
<feature type="domain" description="Radical SAM core" evidence="6">
    <location>
        <begin position="240"/>
        <end position="477"/>
    </location>
</feature>
<evidence type="ECO:0000313" key="8">
    <source>
        <dbReference type="Proteomes" id="UP000268636"/>
    </source>
</evidence>
<gene>
    <name evidence="7" type="ORF">ALP42_05564</name>
</gene>
<dbReference type="PROSITE" id="PS51918">
    <property type="entry name" value="RADICAL_SAM"/>
    <property type="match status" value="1"/>
</dbReference>
<keyword evidence="7" id="KW-0489">Methyltransferase</keyword>
<dbReference type="InterPro" id="IPR051198">
    <property type="entry name" value="BchE-like"/>
</dbReference>
<dbReference type="AlphaFoldDB" id="A0AB74BDP1"/>
<keyword evidence="2" id="KW-0949">S-adenosyl-L-methionine</keyword>
<evidence type="ECO:0000259" key="6">
    <source>
        <dbReference type="PROSITE" id="PS51918"/>
    </source>
</evidence>
<dbReference type="SMART" id="SM00729">
    <property type="entry name" value="Elp3"/>
    <property type="match status" value="1"/>
</dbReference>
<name>A0AB74BDP1_PSESS</name>
<protein>
    <submittedName>
        <fullName evidence="7">Radical SAM domain protein cobalamin B12-binding domain protein putative methyltransferase</fullName>
    </submittedName>
</protein>
<proteinExistence type="predicted"/>